<feature type="non-terminal residue" evidence="1">
    <location>
        <position position="151"/>
    </location>
</feature>
<reference evidence="2" key="2">
    <citation type="submission" date="2015-01" db="EMBL/GenBank/DDBJ databases">
        <title>Evolutionary Origins and Diversification of the Mycorrhizal Mutualists.</title>
        <authorList>
            <consortium name="DOE Joint Genome Institute"/>
            <consortium name="Mycorrhizal Genomics Consortium"/>
            <person name="Kohler A."/>
            <person name="Kuo A."/>
            <person name="Nagy L.G."/>
            <person name="Floudas D."/>
            <person name="Copeland A."/>
            <person name="Barry K.W."/>
            <person name="Cichocki N."/>
            <person name="Veneault-Fourrey C."/>
            <person name="LaButti K."/>
            <person name="Lindquist E.A."/>
            <person name="Lipzen A."/>
            <person name="Lundell T."/>
            <person name="Morin E."/>
            <person name="Murat C."/>
            <person name="Riley R."/>
            <person name="Ohm R."/>
            <person name="Sun H."/>
            <person name="Tunlid A."/>
            <person name="Henrissat B."/>
            <person name="Grigoriev I.V."/>
            <person name="Hibbett D.S."/>
            <person name="Martin F."/>
        </authorList>
    </citation>
    <scope>NUCLEOTIDE SEQUENCE [LARGE SCALE GENOMIC DNA]</scope>
    <source>
        <strain evidence="2">441</strain>
    </source>
</reference>
<reference evidence="1 2" key="1">
    <citation type="submission" date="2014-04" db="EMBL/GenBank/DDBJ databases">
        <authorList>
            <consortium name="DOE Joint Genome Institute"/>
            <person name="Kuo A."/>
            <person name="Kohler A."/>
            <person name="Costa M.D."/>
            <person name="Nagy L.G."/>
            <person name="Floudas D."/>
            <person name="Copeland A."/>
            <person name="Barry K.W."/>
            <person name="Cichocki N."/>
            <person name="Veneault-Fourrey C."/>
            <person name="LaButti K."/>
            <person name="Lindquist E.A."/>
            <person name="Lipzen A."/>
            <person name="Lundell T."/>
            <person name="Morin E."/>
            <person name="Murat C."/>
            <person name="Sun H."/>
            <person name="Tunlid A."/>
            <person name="Henrissat B."/>
            <person name="Grigoriev I.V."/>
            <person name="Hibbett D.S."/>
            <person name="Martin F."/>
            <person name="Nordberg H.P."/>
            <person name="Cantor M.N."/>
            <person name="Hua S.X."/>
        </authorList>
    </citation>
    <scope>NUCLEOTIDE SEQUENCE [LARGE SCALE GENOMIC DNA]</scope>
    <source>
        <strain evidence="1 2">441</strain>
    </source>
</reference>
<dbReference type="Proteomes" id="UP000054018">
    <property type="component" value="Unassembled WGS sequence"/>
</dbReference>
<evidence type="ECO:0000313" key="1">
    <source>
        <dbReference type="EMBL" id="KIK11396.1"/>
    </source>
</evidence>
<name>A0A0C9Y2N0_9AGAM</name>
<dbReference type="EMBL" id="KN834227">
    <property type="protein sequence ID" value="KIK11396.1"/>
    <property type="molecule type" value="Genomic_DNA"/>
</dbReference>
<evidence type="ECO:0000313" key="2">
    <source>
        <dbReference type="Proteomes" id="UP000054018"/>
    </source>
</evidence>
<dbReference type="STRING" id="765257.A0A0C9Y2N0"/>
<proteinExistence type="predicted"/>
<dbReference type="AlphaFoldDB" id="A0A0C9Y2N0"/>
<protein>
    <submittedName>
        <fullName evidence="1">Uncharacterized protein</fullName>
    </submittedName>
</protein>
<sequence length="151" mass="16692">IPWDAPFTVSQDSAANIVLCRAPESPHSLRSLHNASKRLTVTELVDATVTLVVDALRLTFDSARTRLGLDPDRDMELFVADFHQCTRTDICSSPLPWLTKRSSFPAWASSSTRIWSGSRFASEGVIAAFSDSILKFAVKSTSCYQMISSMF</sequence>
<accession>A0A0C9Y2N0</accession>
<organism evidence="1 2">
    <name type="scientific">Pisolithus microcarpus 441</name>
    <dbReference type="NCBI Taxonomy" id="765257"/>
    <lineage>
        <taxon>Eukaryota</taxon>
        <taxon>Fungi</taxon>
        <taxon>Dikarya</taxon>
        <taxon>Basidiomycota</taxon>
        <taxon>Agaricomycotina</taxon>
        <taxon>Agaricomycetes</taxon>
        <taxon>Agaricomycetidae</taxon>
        <taxon>Boletales</taxon>
        <taxon>Sclerodermatineae</taxon>
        <taxon>Pisolithaceae</taxon>
        <taxon>Pisolithus</taxon>
    </lineage>
</organism>
<gene>
    <name evidence="1" type="ORF">PISMIDRAFT_690393</name>
</gene>
<dbReference type="HOGENOM" id="CLU_122497_0_0_1"/>
<keyword evidence="2" id="KW-1185">Reference proteome</keyword>
<dbReference type="OrthoDB" id="10436749at2759"/>